<dbReference type="EMBL" id="LS483452">
    <property type="protein sequence ID" value="SQH77751.1"/>
    <property type="molecule type" value="Genomic_DNA"/>
</dbReference>
<accession>A0A330M655</accession>
<dbReference type="KEGG" id="sbk:SHEWBE_3788"/>
<evidence type="ECO:0000313" key="1">
    <source>
        <dbReference type="EMBL" id="SQH77751.1"/>
    </source>
</evidence>
<gene>
    <name evidence="1" type="ORF">SHEWBE_3788</name>
</gene>
<dbReference type="AlphaFoldDB" id="A0A330M655"/>
<organism evidence="1 2">
    <name type="scientific">Shewanella benthica</name>
    <dbReference type="NCBI Taxonomy" id="43661"/>
    <lineage>
        <taxon>Bacteria</taxon>
        <taxon>Pseudomonadati</taxon>
        <taxon>Pseudomonadota</taxon>
        <taxon>Gammaproteobacteria</taxon>
        <taxon>Alteromonadales</taxon>
        <taxon>Shewanellaceae</taxon>
        <taxon>Shewanella</taxon>
    </lineage>
</organism>
<name>A0A330M655_9GAMM</name>
<reference evidence="2" key="1">
    <citation type="submission" date="2018-06" db="EMBL/GenBank/DDBJ databases">
        <authorList>
            <person name="Cea G.-C."/>
            <person name="William W."/>
        </authorList>
    </citation>
    <scope>NUCLEOTIDE SEQUENCE [LARGE SCALE GENOMIC DNA]</scope>
    <source>
        <strain evidence="2">DB21MT-2</strain>
    </source>
</reference>
<protein>
    <submittedName>
        <fullName evidence="1">Uncharacterized protein</fullName>
    </submittedName>
</protein>
<evidence type="ECO:0000313" key="2">
    <source>
        <dbReference type="Proteomes" id="UP000250123"/>
    </source>
</evidence>
<dbReference type="Proteomes" id="UP000250123">
    <property type="component" value="Chromosome SHEWBE"/>
</dbReference>
<proteinExistence type="predicted"/>
<sequence length="45" mass="5075">MSYLPIGTFIFKRSLSAMVIVRMDIGLLGLYEYGNTLLTELVMTC</sequence>